<dbReference type="OrthoDB" id="97518at2759"/>
<reference evidence="2" key="1">
    <citation type="journal article" date="2012" name="Science">
        <title>The Paleozoic origin of enzymatic lignin decomposition reconstructed from 31 fungal genomes.</title>
        <authorList>
            <person name="Floudas D."/>
            <person name="Binder M."/>
            <person name="Riley R."/>
            <person name="Barry K."/>
            <person name="Blanchette R.A."/>
            <person name="Henrissat B."/>
            <person name="Martinez A.T."/>
            <person name="Otillar R."/>
            <person name="Spatafora J.W."/>
            <person name="Yadav J.S."/>
            <person name="Aerts A."/>
            <person name="Benoit I."/>
            <person name="Boyd A."/>
            <person name="Carlson A."/>
            <person name="Copeland A."/>
            <person name="Coutinho P.M."/>
            <person name="de Vries R.P."/>
            <person name="Ferreira P."/>
            <person name="Findley K."/>
            <person name="Foster B."/>
            <person name="Gaskell J."/>
            <person name="Glotzer D."/>
            <person name="Gorecki P."/>
            <person name="Heitman J."/>
            <person name="Hesse C."/>
            <person name="Hori C."/>
            <person name="Igarashi K."/>
            <person name="Jurgens J.A."/>
            <person name="Kallen N."/>
            <person name="Kersten P."/>
            <person name="Kohler A."/>
            <person name="Kuees U."/>
            <person name="Kumar T.K.A."/>
            <person name="Kuo A."/>
            <person name="LaButti K."/>
            <person name="Larrondo L.F."/>
            <person name="Lindquist E."/>
            <person name="Ling A."/>
            <person name="Lombard V."/>
            <person name="Lucas S."/>
            <person name="Lundell T."/>
            <person name="Martin R."/>
            <person name="McLaughlin D.J."/>
            <person name="Morgenstern I."/>
            <person name="Morin E."/>
            <person name="Murat C."/>
            <person name="Nagy L.G."/>
            <person name="Nolan M."/>
            <person name="Ohm R.A."/>
            <person name="Patyshakuliyeva A."/>
            <person name="Rokas A."/>
            <person name="Ruiz-Duenas F.J."/>
            <person name="Sabat G."/>
            <person name="Salamov A."/>
            <person name="Samejima M."/>
            <person name="Schmutz J."/>
            <person name="Slot J.C."/>
            <person name="St John F."/>
            <person name="Stenlid J."/>
            <person name="Sun H."/>
            <person name="Sun S."/>
            <person name="Syed K."/>
            <person name="Tsang A."/>
            <person name="Wiebenga A."/>
            <person name="Young D."/>
            <person name="Pisabarro A."/>
            <person name="Eastwood D.C."/>
            <person name="Martin F."/>
            <person name="Cullen D."/>
            <person name="Grigoriev I.V."/>
            <person name="Hibbett D.S."/>
        </authorList>
    </citation>
    <scope>NUCLEOTIDE SEQUENCE [LARGE SCALE GENOMIC DNA]</scope>
    <source>
        <strain evidence="2">FP-91666</strain>
    </source>
</reference>
<accession>R7RXH1</accession>
<keyword evidence="2" id="KW-1185">Reference proteome</keyword>
<dbReference type="EMBL" id="JH687403">
    <property type="protein sequence ID" value="EIM79570.1"/>
    <property type="molecule type" value="Genomic_DNA"/>
</dbReference>
<organism evidence="1 2">
    <name type="scientific">Stereum hirsutum (strain FP-91666)</name>
    <name type="common">White-rot fungus</name>
    <dbReference type="NCBI Taxonomy" id="721885"/>
    <lineage>
        <taxon>Eukaryota</taxon>
        <taxon>Fungi</taxon>
        <taxon>Dikarya</taxon>
        <taxon>Basidiomycota</taxon>
        <taxon>Agaricomycotina</taxon>
        <taxon>Agaricomycetes</taxon>
        <taxon>Russulales</taxon>
        <taxon>Stereaceae</taxon>
        <taxon>Stereum</taxon>
    </lineage>
</organism>
<evidence type="ECO:0000313" key="1">
    <source>
        <dbReference type="EMBL" id="EIM79570.1"/>
    </source>
</evidence>
<dbReference type="GeneID" id="18804202"/>
<evidence type="ECO:0000313" key="2">
    <source>
        <dbReference type="Proteomes" id="UP000053927"/>
    </source>
</evidence>
<dbReference type="KEGG" id="shs:STEHIDRAFT_173067"/>
<dbReference type="Proteomes" id="UP000053927">
    <property type="component" value="Unassembled WGS sequence"/>
</dbReference>
<gene>
    <name evidence="1" type="ORF">STEHIDRAFT_173067</name>
</gene>
<dbReference type="RefSeq" id="XP_007311361.1">
    <property type="nucleotide sequence ID" value="XM_007311299.1"/>
</dbReference>
<proteinExistence type="predicted"/>
<dbReference type="AlphaFoldDB" id="R7RXH1"/>
<protein>
    <submittedName>
        <fullName evidence="1">Uncharacterized protein</fullName>
    </submittedName>
</protein>
<name>R7RXH1_STEHR</name>
<sequence length="132" mass="14601">MDGADLFTVKKKFPIGSSRMIASFPNLASANAASSSHDLMELERERDQFDCSVTHLPSQPLSAPRHHAKVLLASRVPLLSSAYGHSYDLALTRLLRTRTSASTYDAHWLTIDTGQSPHNLTLRRKAVMIEVV</sequence>